<dbReference type="Pfam" id="PF12223">
    <property type="entry name" value="DUF3602"/>
    <property type="match status" value="1"/>
</dbReference>
<keyword evidence="3" id="KW-1185">Reference proteome</keyword>
<evidence type="ECO:0000256" key="1">
    <source>
        <dbReference type="SAM" id="MobiDB-lite"/>
    </source>
</evidence>
<proteinExistence type="predicted"/>
<feature type="region of interest" description="Disordered" evidence="1">
    <location>
        <begin position="1"/>
        <end position="139"/>
    </location>
</feature>
<reference evidence="2" key="1">
    <citation type="submission" date="2021-03" db="EMBL/GenBank/DDBJ databases">
        <title>Revisited historic fungal species revealed as producer of novel bioactive compounds through whole genome sequencing and comparative genomics.</title>
        <authorList>
            <person name="Vignolle G.A."/>
            <person name="Hochenegger N."/>
            <person name="Mach R.L."/>
            <person name="Mach-Aigner A.R."/>
            <person name="Javad Rahimi M."/>
            <person name="Salim K.A."/>
            <person name="Chan C.M."/>
            <person name="Lim L.B.L."/>
            <person name="Cai F."/>
            <person name="Druzhinina I.S."/>
            <person name="U'Ren J.M."/>
            <person name="Derntl C."/>
        </authorList>
    </citation>
    <scope>NUCLEOTIDE SEQUENCE</scope>
    <source>
        <strain evidence="2">TUCIM 5799</strain>
    </source>
</reference>
<dbReference type="InterPro" id="IPR053203">
    <property type="entry name" value="Cisplatin_resist-associated"/>
</dbReference>
<dbReference type="AlphaFoldDB" id="A0A9P9WNZ3"/>
<feature type="compositionally biased region" description="Basic and acidic residues" evidence="1">
    <location>
        <begin position="109"/>
        <end position="119"/>
    </location>
</feature>
<sequence>MTGNLTSTGRGGAGNIGDVSKSPRIEPKDLQTPTLKTPVVTTGRGGSGNMTPNRDPAETRALQDVGPVTRRPSEGATHVGRGGAANVAKLSAAEIEKAKQSGSAVEDEPAVKKDAKEGSKSPSLAAKGKEWLQSLGKKA</sequence>
<dbReference type="InterPro" id="IPR022024">
    <property type="entry name" value="DUF3602"/>
</dbReference>
<comment type="caution">
    <text evidence="2">The sequence shown here is derived from an EMBL/GenBank/DDBJ whole genome shotgun (WGS) entry which is preliminary data.</text>
</comment>
<organism evidence="2 3">
    <name type="scientific">Neoarthrinium moseri</name>
    <dbReference type="NCBI Taxonomy" id="1658444"/>
    <lineage>
        <taxon>Eukaryota</taxon>
        <taxon>Fungi</taxon>
        <taxon>Dikarya</taxon>
        <taxon>Ascomycota</taxon>
        <taxon>Pezizomycotina</taxon>
        <taxon>Sordariomycetes</taxon>
        <taxon>Xylariomycetidae</taxon>
        <taxon>Amphisphaeriales</taxon>
        <taxon>Apiosporaceae</taxon>
        <taxon>Neoarthrinium</taxon>
    </lineage>
</organism>
<protein>
    <submittedName>
        <fullName evidence="2">Uncharacterized protein</fullName>
    </submittedName>
</protein>
<evidence type="ECO:0000313" key="3">
    <source>
        <dbReference type="Proteomes" id="UP000829685"/>
    </source>
</evidence>
<evidence type="ECO:0000313" key="2">
    <source>
        <dbReference type="EMBL" id="KAI1872512.1"/>
    </source>
</evidence>
<accession>A0A9P9WNZ3</accession>
<dbReference type="EMBL" id="JAFIMR010000011">
    <property type="protein sequence ID" value="KAI1872512.1"/>
    <property type="molecule type" value="Genomic_DNA"/>
</dbReference>
<gene>
    <name evidence="2" type="ORF">JX265_005392</name>
</gene>
<name>A0A9P9WNZ3_9PEZI</name>
<dbReference type="PANTHER" id="PTHR34693">
    <property type="entry name" value="PROTEIN PAR32"/>
    <property type="match status" value="1"/>
</dbReference>
<dbReference type="PANTHER" id="PTHR34693:SF1">
    <property type="entry name" value="PROTEIN PAR32"/>
    <property type="match status" value="1"/>
</dbReference>
<dbReference type="Proteomes" id="UP000829685">
    <property type="component" value="Unassembled WGS sequence"/>
</dbReference>